<accession>A0A6J4JKL8</accession>
<evidence type="ECO:0000259" key="1">
    <source>
        <dbReference type="Pfam" id="PF11716"/>
    </source>
</evidence>
<dbReference type="InterPro" id="IPR034660">
    <property type="entry name" value="DinB/YfiT-like"/>
</dbReference>
<name>A0A6J4JKL8_9ACTN</name>
<dbReference type="NCBIfam" id="TIGR03083">
    <property type="entry name" value="maleylpyruvate isomerase family mycothiol-dependent enzyme"/>
    <property type="match status" value="1"/>
</dbReference>
<dbReference type="NCBIfam" id="TIGR03086">
    <property type="entry name" value="TIGR03086 family metal-binding protein"/>
    <property type="match status" value="1"/>
</dbReference>
<dbReference type="InterPro" id="IPR017520">
    <property type="entry name" value="CHP03086"/>
</dbReference>
<dbReference type="InterPro" id="IPR024344">
    <property type="entry name" value="MDMPI_metal-binding"/>
</dbReference>
<dbReference type="InterPro" id="IPR017517">
    <property type="entry name" value="Maleyloyr_isom"/>
</dbReference>
<dbReference type="EMBL" id="CADCTP010000325">
    <property type="protein sequence ID" value="CAA9280948.1"/>
    <property type="molecule type" value="Genomic_DNA"/>
</dbReference>
<evidence type="ECO:0000313" key="2">
    <source>
        <dbReference type="EMBL" id="CAA9280948.1"/>
    </source>
</evidence>
<dbReference type="AlphaFoldDB" id="A0A6J4JKL8"/>
<sequence length="189" mass="20237">MDDDVAELYGRALDEFGGRVHAVRADQWGCPTPCKDWAVRHLVNHLVAEQLWVPPLLAGATVADLGDAFSGDVLGADPVAAWVAAAAAARAAFAEPGALERTVHLSYADRPGEEYAREMIFDLVVHSWDLARGISVDDTVDPGLVEAVYGRLEPDVDLSASGLFDEPVPVPADADEQTRLIALTGRRPV</sequence>
<dbReference type="Pfam" id="PF11716">
    <property type="entry name" value="MDMPI_N"/>
    <property type="match status" value="1"/>
</dbReference>
<feature type="domain" description="Mycothiol-dependent maleylpyruvate isomerase metal-binding" evidence="1">
    <location>
        <begin position="11"/>
        <end position="131"/>
    </location>
</feature>
<dbReference type="Gene3D" id="1.20.120.450">
    <property type="entry name" value="dinb family like domain"/>
    <property type="match status" value="1"/>
</dbReference>
<gene>
    <name evidence="2" type="ORF">AVDCRST_MAG41-3572</name>
</gene>
<reference evidence="2" key="1">
    <citation type="submission" date="2020-02" db="EMBL/GenBank/DDBJ databases">
        <authorList>
            <person name="Meier V. D."/>
        </authorList>
    </citation>
    <scope>NUCLEOTIDE SEQUENCE</scope>
    <source>
        <strain evidence="2">AVDCRST_MAG41</strain>
    </source>
</reference>
<dbReference type="SUPFAM" id="SSF109854">
    <property type="entry name" value="DinB/YfiT-like putative metalloenzymes"/>
    <property type="match status" value="1"/>
</dbReference>
<proteinExistence type="predicted"/>
<organism evidence="2">
    <name type="scientific">uncultured Mycobacteriales bacterium</name>
    <dbReference type="NCBI Taxonomy" id="581187"/>
    <lineage>
        <taxon>Bacteria</taxon>
        <taxon>Bacillati</taxon>
        <taxon>Actinomycetota</taxon>
        <taxon>Actinomycetes</taxon>
        <taxon>Mycobacteriales</taxon>
        <taxon>environmental samples</taxon>
    </lineage>
</organism>
<protein>
    <recommendedName>
        <fullName evidence="1">Mycothiol-dependent maleylpyruvate isomerase metal-binding domain-containing protein</fullName>
    </recommendedName>
</protein>
<dbReference type="GO" id="GO:0046872">
    <property type="term" value="F:metal ion binding"/>
    <property type="evidence" value="ECO:0007669"/>
    <property type="project" value="InterPro"/>
</dbReference>